<dbReference type="AlphaFoldDB" id="A0A0F9T5H4"/>
<name>A0A0F9T5H4_9ZZZZ</name>
<comment type="caution">
    <text evidence="1">The sequence shown here is derived from an EMBL/GenBank/DDBJ whole genome shotgun (WGS) entry which is preliminary data.</text>
</comment>
<organism evidence="1">
    <name type="scientific">marine sediment metagenome</name>
    <dbReference type="NCBI Taxonomy" id="412755"/>
    <lineage>
        <taxon>unclassified sequences</taxon>
        <taxon>metagenomes</taxon>
        <taxon>ecological metagenomes</taxon>
    </lineage>
</organism>
<gene>
    <name evidence="1" type="ORF">LCGC14_0695590</name>
</gene>
<protein>
    <submittedName>
        <fullName evidence="1">Uncharacterized protein</fullName>
    </submittedName>
</protein>
<evidence type="ECO:0000313" key="1">
    <source>
        <dbReference type="EMBL" id="KKN44211.1"/>
    </source>
</evidence>
<proteinExistence type="predicted"/>
<accession>A0A0F9T5H4</accession>
<sequence length="92" mass="10724">MELKLILIIISPIRLKSPFGLLKIHLVKLTTLNFFQTHLSRVVFFGDIFNPLLGFKGILIINSTKGFKLLAEELDYQEREVREENRLKVNLK</sequence>
<reference evidence="1" key="1">
    <citation type="journal article" date="2015" name="Nature">
        <title>Complex archaea that bridge the gap between prokaryotes and eukaryotes.</title>
        <authorList>
            <person name="Spang A."/>
            <person name="Saw J.H."/>
            <person name="Jorgensen S.L."/>
            <person name="Zaremba-Niedzwiedzka K."/>
            <person name="Martijn J."/>
            <person name="Lind A.E."/>
            <person name="van Eijk R."/>
            <person name="Schleper C."/>
            <person name="Guy L."/>
            <person name="Ettema T.J."/>
        </authorList>
    </citation>
    <scope>NUCLEOTIDE SEQUENCE</scope>
</reference>
<dbReference type="EMBL" id="LAZR01001463">
    <property type="protein sequence ID" value="KKN44211.1"/>
    <property type="molecule type" value="Genomic_DNA"/>
</dbReference>